<feature type="transmembrane region" description="Helical" evidence="5">
    <location>
        <begin position="280"/>
        <end position="297"/>
    </location>
</feature>
<feature type="transmembrane region" description="Helical" evidence="5">
    <location>
        <begin position="356"/>
        <end position="379"/>
    </location>
</feature>
<dbReference type="KEGG" id="tsq:D3A95_11835"/>
<name>A0A3B7MCY1_9CYAN</name>
<dbReference type="GO" id="GO:0005576">
    <property type="term" value="C:extracellular region"/>
    <property type="evidence" value="ECO:0007669"/>
    <property type="project" value="TreeGrafter"/>
</dbReference>
<dbReference type="Proteomes" id="UP000261812">
    <property type="component" value="Chromosome"/>
</dbReference>
<keyword evidence="7" id="KW-1185">Reference proteome</keyword>
<evidence type="ECO:0000256" key="2">
    <source>
        <dbReference type="ARBA" id="ARBA00022692"/>
    </source>
</evidence>
<evidence type="ECO:0000256" key="1">
    <source>
        <dbReference type="ARBA" id="ARBA00022475"/>
    </source>
</evidence>
<feature type="transmembrane region" description="Helical" evidence="5">
    <location>
        <begin position="187"/>
        <end position="210"/>
    </location>
</feature>
<accession>A0A3B7MCY1</accession>
<evidence type="ECO:0000313" key="7">
    <source>
        <dbReference type="Proteomes" id="UP000261812"/>
    </source>
</evidence>
<dbReference type="Pfam" id="PF03699">
    <property type="entry name" value="UPF0182"/>
    <property type="match status" value="1"/>
</dbReference>
<dbReference type="EMBL" id="CP032152">
    <property type="protein sequence ID" value="AXY68503.1"/>
    <property type="molecule type" value="Genomic_DNA"/>
</dbReference>
<gene>
    <name evidence="6" type="ORF">D3A95_11835</name>
</gene>
<comment type="similarity">
    <text evidence="5">Belongs to the UPF0182 family.</text>
</comment>
<dbReference type="GO" id="GO:0005886">
    <property type="term" value="C:plasma membrane"/>
    <property type="evidence" value="ECO:0007669"/>
    <property type="project" value="UniProtKB-SubCell"/>
</dbReference>
<keyword evidence="1 5" id="KW-1003">Cell membrane</keyword>
<dbReference type="HAMAP" id="MF_01600">
    <property type="entry name" value="UPF0182"/>
    <property type="match status" value="1"/>
</dbReference>
<sequence length="956" mass="109606">MPSLSVVQFMPRWLRWLSSLVLAIALGVGLCCLIAESLWFHQLGYLAVVWQRWSVQALLFLTVAGGSALFYGWQQHWLLRQRTVTLDPTLTAQSTYRGLGLWRLLLCASGLTWLLIVATYHIGAIALQLWQQRSEITFNSPLLPQLSVWRVTELSLQIVQNPWLFVPSLAALVLGLWLPVRLFQGIGILLSLAMGAIASLSWSVVLKGLFAASDSHTEPLFHHSISFYLFQIPLWELLRLWLVNLSVVGLGGTALGYLLANESLSHGKFLGFVRSQRRHLQGLSAFVFATVAFSFWLERYKLLYSTNGAAFGAGYTDVTVRLPLYGWLSASAFGVACLLAWSAIRRGGEGQRRLGPIAPGLFGFTLGYLVVILIADWLLPTAIEAAIVQPNQLQRELPYIQRTITHTREGFNLEKMRVEPFQPENNLNAEIIAANAATTRNIRLWDTRPLLETNRQLQQLRSYYRFPAAFLDRYYLKLDPEQDQSEIRQVLIAAREVDYSAVQRFARTWINEHLVFTHGYGFTMSPVNTAEANGLPKYFVRDIGDTGELLVNPPEIRESIPFFYPRIYYGELTNTYIFAPSDVPELDFPRGAENVYNHYDGTGGVPIASWWRRLVYSVYFRDWQLLLTPNLRPDSRVLFRRLIQDRVRAIAPFLRFDSEPYLVVADPRSEQDIAASPSTAGVSYLYWIIDAYTVSRYYPYGDPGEHSFNYIRNSVKVVVDAYNGDVTFYVVEPDDVMIRTWQRIFPTLFHPLSAMPHRLYRHIRYPIDLMQVQSEQLLKYHMTDPVVFYNREDLWQIPKEIYREKPQAVAPYYLITKLPIGYTEEFILLVPFTPVNRPNLIGWLAARSDGQNYGKLLLYVFPKQELVFGPEQMEARINQDPVISQQISLWNRQGSRSVQGNLLIIPIERSLLYVEPIYLEADQNQLPTLARVIVMDNQRIVMAPTLEEALKQLFPQ</sequence>
<feature type="transmembrane region" description="Helical" evidence="5">
    <location>
        <begin position="324"/>
        <end position="344"/>
    </location>
</feature>
<dbReference type="InterPro" id="IPR005372">
    <property type="entry name" value="UPF0182"/>
</dbReference>
<dbReference type="NCBIfam" id="NF002707">
    <property type="entry name" value="PRK02509.1"/>
    <property type="match status" value="1"/>
</dbReference>
<organism evidence="6 7">
    <name type="scientific">Thermosynechococcus sichuanensis E542</name>
    <dbReference type="NCBI Taxonomy" id="2016101"/>
    <lineage>
        <taxon>Bacteria</taxon>
        <taxon>Bacillati</taxon>
        <taxon>Cyanobacteriota</taxon>
        <taxon>Cyanophyceae</taxon>
        <taxon>Acaryochloridales</taxon>
        <taxon>Thermosynechococcaceae</taxon>
        <taxon>Thermosynechococcus</taxon>
        <taxon>Thermosynechococcus sichuanensis</taxon>
    </lineage>
</organism>
<proteinExistence type="inferred from homology"/>
<keyword evidence="4 5" id="KW-0472">Membrane</keyword>
<dbReference type="PANTHER" id="PTHR39344:SF1">
    <property type="entry name" value="UPF0182 PROTEIN SLL1060"/>
    <property type="match status" value="1"/>
</dbReference>
<feature type="transmembrane region" description="Helical" evidence="5">
    <location>
        <begin position="53"/>
        <end position="73"/>
    </location>
</feature>
<keyword evidence="2 5" id="KW-0812">Transmembrane</keyword>
<feature type="transmembrane region" description="Helical" evidence="5">
    <location>
        <begin position="163"/>
        <end position="180"/>
    </location>
</feature>
<protein>
    <recommendedName>
        <fullName evidence="5">UPF0182 protein D3A95_11835</fullName>
    </recommendedName>
</protein>
<keyword evidence="3 5" id="KW-1133">Transmembrane helix</keyword>
<reference evidence="7" key="1">
    <citation type="submission" date="2018-09" db="EMBL/GenBank/DDBJ databases">
        <title>Complete genome sequence of thermophilic cyanobacteria strain Thermosynechococcus elongatus PKUAC-SCTE542.</title>
        <authorList>
            <person name="Liang Y."/>
            <person name="Tang J."/>
            <person name="Daroch M."/>
        </authorList>
    </citation>
    <scope>NUCLEOTIDE SEQUENCE [LARGE SCALE GENOMIC DNA]</scope>
    <source>
        <strain evidence="7">E542</strain>
    </source>
</reference>
<feature type="transmembrane region" description="Helical" evidence="5">
    <location>
        <begin position="238"/>
        <end position="260"/>
    </location>
</feature>
<feature type="transmembrane region" description="Helical" evidence="5">
    <location>
        <begin position="104"/>
        <end position="130"/>
    </location>
</feature>
<dbReference type="PANTHER" id="PTHR39344">
    <property type="entry name" value="UPF0182 PROTEIN SLL1060"/>
    <property type="match status" value="1"/>
</dbReference>
<evidence type="ECO:0000256" key="4">
    <source>
        <dbReference type="ARBA" id="ARBA00023136"/>
    </source>
</evidence>
<dbReference type="AlphaFoldDB" id="A0A3B7MCY1"/>
<feature type="transmembrane region" description="Helical" evidence="5">
    <location>
        <begin position="20"/>
        <end position="41"/>
    </location>
</feature>
<evidence type="ECO:0000313" key="6">
    <source>
        <dbReference type="EMBL" id="AXY68503.1"/>
    </source>
</evidence>
<evidence type="ECO:0000256" key="5">
    <source>
        <dbReference type="HAMAP-Rule" id="MF_01600"/>
    </source>
</evidence>
<evidence type="ECO:0000256" key="3">
    <source>
        <dbReference type="ARBA" id="ARBA00022989"/>
    </source>
</evidence>
<comment type="subcellular location">
    <subcellularLocation>
        <location evidence="5">Cell membrane</location>
        <topology evidence="5">Multi-pass membrane protein</topology>
    </subcellularLocation>
</comment>